<dbReference type="Gene3D" id="3.90.550.10">
    <property type="entry name" value="Spore Coat Polysaccharide Biosynthesis Protein SpsA, Chain A"/>
    <property type="match status" value="1"/>
</dbReference>
<dbReference type="AlphaFoldDB" id="A0A953M1K8"/>
<gene>
    <name evidence="1" type="ORF">K8I29_06270</name>
</gene>
<dbReference type="InterPro" id="IPR029044">
    <property type="entry name" value="Nucleotide-diphossugar_trans"/>
</dbReference>
<sequence>MYKNNRIVCIIPARGGSKGVLRKNIKILGGKPLIAYTIEQALQSQYIDRTIVSTDDKEIVDVSQRYGAEVPFIRPDDLGGDHVATIDVLLHAIFWLEEHEKYDFDILVLLHATTPLRSITDIDACIEILIETKADNVFSVTEAHRNPYFNMVEIGDDGIVTLVKKGDYATRQSAPKVYDMNASIYVWWKNVLKNERTIFLKKSHIYVMPKERSVDIDDDLDFRIAEFLWMNRQGGA</sequence>
<dbReference type="Pfam" id="PF02348">
    <property type="entry name" value="CTP_transf_3"/>
    <property type="match status" value="1"/>
</dbReference>
<dbReference type="Proteomes" id="UP000705867">
    <property type="component" value="Unassembled WGS sequence"/>
</dbReference>
<organism evidence="1 2">
    <name type="scientific">Candidatus Nitrobium versatile</name>
    <dbReference type="NCBI Taxonomy" id="2884831"/>
    <lineage>
        <taxon>Bacteria</taxon>
        <taxon>Pseudomonadati</taxon>
        <taxon>Nitrospirota</taxon>
        <taxon>Nitrospiria</taxon>
        <taxon>Nitrospirales</taxon>
        <taxon>Nitrospiraceae</taxon>
        <taxon>Candidatus Nitrobium</taxon>
    </lineage>
</organism>
<dbReference type="CDD" id="cd02513">
    <property type="entry name" value="CMP-NeuAc_Synthase"/>
    <property type="match status" value="1"/>
</dbReference>
<keyword evidence="1" id="KW-0808">Transferase</keyword>
<dbReference type="SUPFAM" id="SSF53448">
    <property type="entry name" value="Nucleotide-diphospho-sugar transferases"/>
    <property type="match status" value="1"/>
</dbReference>
<dbReference type="InterPro" id="IPR050793">
    <property type="entry name" value="CMP-NeuNAc_synthase"/>
</dbReference>
<dbReference type="InterPro" id="IPR003329">
    <property type="entry name" value="Cytidylyl_trans"/>
</dbReference>
<accession>A0A953M1K8</accession>
<proteinExistence type="predicted"/>
<protein>
    <submittedName>
        <fullName evidence="1">Acylneuraminate cytidylyltransferase family protein</fullName>
    </submittedName>
</protein>
<evidence type="ECO:0000313" key="2">
    <source>
        <dbReference type="Proteomes" id="UP000705867"/>
    </source>
</evidence>
<dbReference type="PANTHER" id="PTHR21485">
    <property type="entry name" value="HAD SUPERFAMILY MEMBERS CMAS AND KDSC"/>
    <property type="match status" value="1"/>
</dbReference>
<keyword evidence="1" id="KW-0548">Nucleotidyltransferase</keyword>
<reference evidence="1" key="1">
    <citation type="journal article" date="2021" name="bioRxiv">
        <title>Unraveling nitrogen, sulfur and carbon metabolic pathways and microbial community transcriptional responses to substrate deprivation and toxicity stresses in a bioreactor mimicking anoxic brackish coastal sediment conditions.</title>
        <authorList>
            <person name="Martins P.D."/>
            <person name="Echeveste M.J."/>
            <person name="Arshad A."/>
            <person name="Kurth J."/>
            <person name="Ouboter H."/>
            <person name="Jetten M.S.M."/>
            <person name="Welte C.U."/>
        </authorList>
    </citation>
    <scope>NUCLEOTIDE SEQUENCE</scope>
    <source>
        <strain evidence="1">MAG_39</strain>
    </source>
</reference>
<reference evidence="1" key="2">
    <citation type="submission" date="2021-08" db="EMBL/GenBank/DDBJ databases">
        <authorList>
            <person name="Dalcin Martins P."/>
        </authorList>
    </citation>
    <scope>NUCLEOTIDE SEQUENCE</scope>
    <source>
        <strain evidence="1">MAG_39</strain>
    </source>
</reference>
<evidence type="ECO:0000313" key="1">
    <source>
        <dbReference type="EMBL" id="MBZ0155808.1"/>
    </source>
</evidence>
<dbReference type="GO" id="GO:0008781">
    <property type="term" value="F:N-acylneuraminate cytidylyltransferase activity"/>
    <property type="evidence" value="ECO:0007669"/>
    <property type="project" value="TreeGrafter"/>
</dbReference>
<dbReference type="PANTHER" id="PTHR21485:SF6">
    <property type="entry name" value="N-ACYLNEURAMINATE CYTIDYLYLTRANSFERASE-RELATED"/>
    <property type="match status" value="1"/>
</dbReference>
<comment type="caution">
    <text evidence="1">The sequence shown here is derived from an EMBL/GenBank/DDBJ whole genome shotgun (WGS) entry which is preliminary data.</text>
</comment>
<name>A0A953M1K8_9BACT</name>
<dbReference type="EMBL" id="JAIOIV010000047">
    <property type="protein sequence ID" value="MBZ0155808.1"/>
    <property type="molecule type" value="Genomic_DNA"/>
</dbReference>